<organism evidence="4 5">
    <name type="scientific">Melioribacter roseus (strain DSM 23840 / JCM 17771 / VKM B-2668 / P3M-2)</name>
    <dbReference type="NCBI Taxonomy" id="1191523"/>
    <lineage>
        <taxon>Bacteria</taxon>
        <taxon>Pseudomonadati</taxon>
        <taxon>Ignavibacteriota</taxon>
        <taxon>Ignavibacteria</taxon>
        <taxon>Ignavibacteriales</taxon>
        <taxon>Melioribacteraceae</taxon>
        <taxon>Melioribacter</taxon>
    </lineage>
</organism>
<evidence type="ECO:0000256" key="1">
    <source>
        <dbReference type="ARBA" id="ARBA00022649"/>
    </source>
</evidence>
<dbReference type="GO" id="GO:0016787">
    <property type="term" value="F:hydrolase activity"/>
    <property type="evidence" value="ECO:0007669"/>
    <property type="project" value="UniProtKB-KW"/>
</dbReference>
<dbReference type="Gene3D" id="1.20.120.330">
    <property type="entry name" value="Nucleotidyltransferases domain 2"/>
    <property type="match status" value="1"/>
</dbReference>
<proteinExistence type="predicted"/>
<sequence length="173" mass="20870">MSKNKFILESVIKECNLHLKRMDYAFRKLKLRFPYSTDNLFQLNDDEIALMDQLIYRFTKLQDAIGKKLFKCVLIMLDEEVANKSQIDIFNRLEQLEIISDYERWKSLRELRNELSHEYGENDNESAEKINLLFEKIPDLKNYLDEIMKYLNKRQFFAVNIQCKDFDTVHILN</sequence>
<keyword evidence="1" id="KW-1277">Toxin-antitoxin system</keyword>
<accession>I6Z5H9</accession>
<dbReference type="OrthoDB" id="13547at2"/>
<dbReference type="HOGENOM" id="CLU_132694_0_0_10"/>
<evidence type="ECO:0000256" key="3">
    <source>
        <dbReference type="ARBA" id="ARBA00022801"/>
    </source>
</evidence>
<evidence type="ECO:0000313" key="4">
    <source>
        <dbReference type="EMBL" id="AFN74400.1"/>
    </source>
</evidence>
<evidence type="ECO:0000313" key="5">
    <source>
        <dbReference type="Proteomes" id="UP000009011"/>
    </source>
</evidence>
<dbReference type="GO" id="GO:0110001">
    <property type="term" value="C:toxin-antitoxin complex"/>
    <property type="evidence" value="ECO:0007669"/>
    <property type="project" value="InterPro"/>
</dbReference>
<keyword evidence="3" id="KW-0378">Hydrolase</keyword>
<dbReference type="Proteomes" id="UP000009011">
    <property type="component" value="Chromosome"/>
</dbReference>
<name>I6Z5H9_MELRP</name>
<dbReference type="STRING" id="1191523.MROS_1162"/>
<keyword evidence="5" id="KW-1185">Reference proteome</keyword>
<dbReference type="RefSeq" id="WP_014855836.1">
    <property type="nucleotide sequence ID" value="NC_018178.1"/>
</dbReference>
<protein>
    <submittedName>
        <fullName evidence="4">Uncharacterized protein</fullName>
    </submittedName>
</protein>
<evidence type="ECO:0000256" key="2">
    <source>
        <dbReference type="ARBA" id="ARBA00022722"/>
    </source>
</evidence>
<dbReference type="AlphaFoldDB" id="I6Z5H9"/>
<keyword evidence="2" id="KW-0540">Nuclease</keyword>
<gene>
    <name evidence="4" type="ordered locus">MROS_1162</name>
</gene>
<dbReference type="GO" id="GO:0004540">
    <property type="term" value="F:RNA nuclease activity"/>
    <property type="evidence" value="ECO:0007669"/>
    <property type="project" value="InterPro"/>
</dbReference>
<reference evidence="4 5" key="1">
    <citation type="journal article" date="2013" name="PLoS ONE">
        <title>Genomic analysis of Melioribacter roseus, facultatively anaerobic organotrophic bacterium representing a novel deep lineage within Bacteriodetes/Chlorobi group.</title>
        <authorList>
            <person name="Kadnikov V.V."/>
            <person name="Mardanov A.V."/>
            <person name="Podosokorskaya O.A."/>
            <person name="Gavrilov S.N."/>
            <person name="Kublanov I.V."/>
            <person name="Beletsky A.V."/>
            <person name="Bonch-Osmolovskaya E.A."/>
            <person name="Ravin N.V."/>
        </authorList>
    </citation>
    <scope>NUCLEOTIDE SEQUENCE [LARGE SCALE GENOMIC DNA]</scope>
    <source>
        <strain evidence="5">JCM 17771 / P3M-2</strain>
    </source>
</reference>
<dbReference type="InterPro" id="IPR008201">
    <property type="entry name" value="HepT-like"/>
</dbReference>
<dbReference type="SUPFAM" id="SSF81593">
    <property type="entry name" value="Nucleotidyltransferase substrate binding subunit/domain"/>
    <property type="match status" value="1"/>
</dbReference>
<dbReference type="Pfam" id="PF01934">
    <property type="entry name" value="HepT-like"/>
    <property type="match status" value="1"/>
</dbReference>
<dbReference type="KEGG" id="mro:MROS_1162"/>
<dbReference type="EMBL" id="CP003557">
    <property type="protein sequence ID" value="AFN74400.1"/>
    <property type="molecule type" value="Genomic_DNA"/>
</dbReference>